<evidence type="ECO:0000313" key="1">
    <source>
        <dbReference type="EMBL" id="GJJ10435.1"/>
    </source>
</evidence>
<name>A0AAV5AEQ4_9AGAM</name>
<dbReference type="AlphaFoldDB" id="A0AAV5AEQ4"/>
<proteinExistence type="predicted"/>
<sequence>MKGWGYGLPVNCLEWVEGGSRIVGDGMVISSHKKVVNIWDRNFAHINLARMTPSTVYKPLASYFRIWAYHVS</sequence>
<comment type="caution">
    <text evidence="1">The sequence shown here is derived from an EMBL/GenBank/DDBJ whole genome shotgun (WGS) entry which is preliminary data.</text>
</comment>
<gene>
    <name evidence="1" type="ORF">Clacol_004661</name>
</gene>
<evidence type="ECO:0000313" key="2">
    <source>
        <dbReference type="Proteomes" id="UP001050691"/>
    </source>
</evidence>
<accession>A0AAV5AEQ4</accession>
<organism evidence="1 2">
    <name type="scientific">Clathrus columnatus</name>
    <dbReference type="NCBI Taxonomy" id="1419009"/>
    <lineage>
        <taxon>Eukaryota</taxon>
        <taxon>Fungi</taxon>
        <taxon>Dikarya</taxon>
        <taxon>Basidiomycota</taxon>
        <taxon>Agaricomycotina</taxon>
        <taxon>Agaricomycetes</taxon>
        <taxon>Phallomycetidae</taxon>
        <taxon>Phallales</taxon>
        <taxon>Clathraceae</taxon>
        <taxon>Clathrus</taxon>
    </lineage>
</organism>
<protein>
    <submittedName>
        <fullName evidence="1">Uncharacterized protein</fullName>
    </submittedName>
</protein>
<reference evidence="1" key="1">
    <citation type="submission" date="2021-10" db="EMBL/GenBank/DDBJ databases">
        <title>De novo Genome Assembly of Clathrus columnatus (Basidiomycota, Fungi) Using Illumina and Nanopore Sequence Data.</title>
        <authorList>
            <person name="Ogiso-Tanaka E."/>
            <person name="Itagaki H."/>
            <person name="Hosoya T."/>
            <person name="Hosaka K."/>
        </authorList>
    </citation>
    <scope>NUCLEOTIDE SEQUENCE</scope>
    <source>
        <strain evidence="1">MO-923</strain>
    </source>
</reference>
<keyword evidence="2" id="KW-1185">Reference proteome</keyword>
<dbReference type="Proteomes" id="UP001050691">
    <property type="component" value="Unassembled WGS sequence"/>
</dbReference>
<dbReference type="EMBL" id="BPWL01000005">
    <property type="protein sequence ID" value="GJJ10435.1"/>
    <property type="molecule type" value="Genomic_DNA"/>
</dbReference>